<evidence type="ECO:0000259" key="5">
    <source>
        <dbReference type="Pfam" id="PF22671"/>
    </source>
</evidence>
<gene>
    <name evidence="6" type="ORF">PACILC2_06880</name>
</gene>
<proteinExistence type="inferred from homology"/>
<feature type="domain" description="Phage tail sheath protein-like beta-sandwich" evidence="3">
    <location>
        <begin position="91"/>
        <end position="180"/>
    </location>
</feature>
<dbReference type="Pfam" id="PF17482">
    <property type="entry name" value="Phage_sheath_1C"/>
    <property type="match status" value="1"/>
</dbReference>
<protein>
    <recommendedName>
        <fullName evidence="8">Phage tail sheath protein</fullName>
    </recommendedName>
</protein>
<accession>A0ABQ4N1R7</accession>
<dbReference type="Gene3D" id="3.30.360.90">
    <property type="match status" value="1"/>
</dbReference>
<keyword evidence="7" id="KW-1185">Reference proteome</keyword>
<name>A0ABQ4N1R7_9BACL</name>
<evidence type="ECO:0000259" key="2">
    <source>
        <dbReference type="Pfam" id="PF04984"/>
    </source>
</evidence>
<evidence type="ECO:0000313" key="6">
    <source>
        <dbReference type="EMBL" id="GIQ62120.1"/>
    </source>
</evidence>
<reference evidence="6 7" key="1">
    <citation type="submission" date="2021-04" db="EMBL/GenBank/DDBJ databases">
        <title>Draft genome sequence of Paenibacillus cisolokensis, LC2-13A.</title>
        <authorList>
            <person name="Uke A."/>
            <person name="Chhe C."/>
            <person name="Baramee S."/>
            <person name="Kosugi A."/>
        </authorList>
    </citation>
    <scope>NUCLEOTIDE SEQUENCE [LARGE SCALE GENOMIC DNA]</scope>
    <source>
        <strain evidence="6 7">LC2-13A</strain>
    </source>
</reference>
<dbReference type="Proteomes" id="UP000680304">
    <property type="component" value="Unassembled WGS sequence"/>
</dbReference>
<evidence type="ECO:0000259" key="4">
    <source>
        <dbReference type="Pfam" id="PF17482"/>
    </source>
</evidence>
<dbReference type="InterPro" id="IPR020287">
    <property type="entry name" value="Tail_sheath_C"/>
</dbReference>
<dbReference type="InterPro" id="IPR035089">
    <property type="entry name" value="Phage_sheath_subtilisin"/>
</dbReference>
<dbReference type="Pfam" id="PF22671">
    <property type="entry name" value="Gp18_domIII_N"/>
    <property type="match status" value="1"/>
</dbReference>
<comment type="similarity">
    <text evidence="1">Belongs to the myoviridae tail sheath protein family.</text>
</comment>
<evidence type="ECO:0000313" key="7">
    <source>
        <dbReference type="Proteomes" id="UP000680304"/>
    </source>
</evidence>
<dbReference type="InterPro" id="IPR054564">
    <property type="entry name" value="Gp18_domIII_N"/>
</dbReference>
<organism evidence="6 7">
    <name type="scientific">Paenibacillus cisolokensis</name>
    <dbReference type="NCBI Taxonomy" id="1658519"/>
    <lineage>
        <taxon>Bacteria</taxon>
        <taxon>Bacillati</taxon>
        <taxon>Bacillota</taxon>
        <taxon>Bacilli</taxon>
        <taxon>Bacillales</taxon>
        <taxon>Paenibacillaceae</taxon>
        <taxon>Paenibacillus</taxon>
    </lineage>
</organism>
<evidence type="ECO:0008006" key="8">
    <source>
        <dbReference type="Google" id="ProtNLM"/>
    </source>
</evidence>
<dbReference type="Pfam" id="PF04984">
    <property type="entry name" value="Phage_sheath_1"/>
    <property type="match status" value="1"/>
</dbReference>
<dbReference type="InterPro" id="IPR035326">
    <property type="entry name" value="Beta_sandwich_Seath"/>
</dbReference>
<feature type="domain" description="Tail sheath protein Gp18-like" evidence="5">
    <location>
        <begin position="33"/>
        <end position="90"/>
    </location>
</feature>
<dbReference type="RefSeq" id="WP_213527421.1">
    <property type="nucleotide sequence ID" value="NZ_BOVJ01000020.1"/>
</dbReference>
<comment type="caution">
    <text evidence="6">The sequence shown here is derived from an EMBL/GenBank/DDBJ whole genome shotgun (WGS) entry which is preliminary data.</text>
</comment>
<evidence type="ECO:0000259" key="3">
    <source>
        <dbReference type="Pfam" id="PF17481"/>
    </source>
</evidence>
<sequence length="432" mass="46340">MAGGKWSTQNKVRPGVYVNFQGERQPLGALGERGIVSLPLALSWGPARTVVKVEAGADPFNTLGYGIADPKLLLVREALKRARTLLLYRLNTGTAASATLGDLHVTARYGGLRGNDISIIIRSHIDESGKFEVKTLVAGREVDVQTAAAIEELQPNDWVAFDGAGELTETAGLPLTGGEDGDVTVQDYADYLAAIEVHDVHTIGLPANDEAVKSLFVSFVKRLRDEEGKKLQVVLENYPQADYEGVISVKNGVVLADGTTLTAAQATAWTAGATAAAAANQSLTYTAYDGAVDAAPKYTNAEIAAALQAGEFLFTAMDGQAVVEQDINTLHTFTPTKTKPFGKNRVIRVLDGLANDYMKAFSRSYIGKVPNNDDGRNLFKSELIGLTKQYQNIGAVQNFDPQTDLEVLPGENGDAVIVNQWVQPVDSIEKFI</sequence>
<dbReference type="Gene3D" id="2.60.40.4290">
    <property type="match status" value="1"/>
</dbReference>
<dbReference type="Gene3D" id="3.30.1370.220">
    <property type="match status" value="1"/>
</dbReference>
<evidence type="ECO:0000256" key="1">
    <source>
        <dbReference type="ARBA" id="ARBA00008005"/>
    </source>
</evidence>
<feature type="domain" description="Tail sheath protein C-terminal" evidence="4">
    <location>
        <begin position="336"/>
        <end position="431"/>
    </location>
</feature>
<dbReference type="Gene3D" id="3.40.50.11790">
    <property type="match status" value="1"/>
</dbReference>
<dbReference type="Pfam" id="PF17481">
    <property type="entry name" value="Phage_sheath_domII"/>
    <property type="match status" value="1"/>
</dbReference>
<feature type="domain" description="Tail sheath protein subtilisin-like" evidence="2">
    <location>
        <begin position="181"/>
        <end position="329"/>
    </location>
</feature>
<dbReference type="EMBL" id="BOVJ01000020">
    <property type="protein sequence ID" value="GIQ62120.1"/>
    <property type="molecule type" value="Genomic_DNA"/>
</dbReference>
<dbReference type="Gene3D" id="3.30.1490.360">
    <property type="match status" value="1"/>
</dbReference>